<dbReference type="SMART" id="SM00256">
    <property type="entry name" value="FBOX"/>
    <property type="match status" value="1"/>
</dbReference>
<dbReference type="InterPro" id="IPR001810">
    <property type="entry name" value="F-box_dom"/>
</dbReference>
<dbReference type="SUPFAM" id="SSF81383">
    <property type="entry name" value="F-box domain"/>
    <property type="match status" value="1"/>
</dbReference>
<evidence type="ECO:0000313" key="3">
    <source>
        <dbReference type="EMBL" id="GAT28659.1"/>
    </source>
</evidence>
<dbReference type="InterPro" id="IPR015943">
    <property type="entry name" value="WD40/YVTN_repeat-like_dom_sf"/>
</dbReference>
<dbReference type="GO" id="GO:0031593">
    <property type="term" value="F:polyubiquitin modification-dependent protein binding"/>
    <property type="evidence" value="ECO:0007669"/>
    <property type="project" value="TreeGrafter"/>
</dbReference>
<name>A0A146FU10_ASPKA</name>
<feature type="region of interest" description="Disordered" evidence="1">
    <location>
        <begin position="1014"/>
        <end position="1158"/>
    </location>
</feature>
<evidence type="ECO:0000256" key="1">
    <source>
        <dbReference type="SAM" id="MobiDB-lite"/>
    </source>
</evidence>
<reference evidence="4" key="2">
    <citation type="submission" date="2016-02" db="EMBL/GenBank/DDBJ databases">
        <title>Genome sequencing of Aspergillus luchuensis NBRC 4314.</title>
        <authorList>
            <person name="Yamada O."/>
        </authorList>
    </citation>
    <scope>NUCLEOTIDE SEQUENCE [LARGE SCALE GENOMIC DNA]</scope>
    <source>
        <strain evidence="4">RIB 2604</strain>
    </source>
</reference>
<organism evidence="3 4">
    <name type="scientific">Aspergillus kawachii</name>
    <name type="common">White koji mold</name>
    <name type="synonym">Aspergillus awamori var. kawachi</name>
    <dbReference type="NCBI Taxonomy" id="1069201"/>
    <lineage>
        <taxon>Eukaryota</taxon>
        <taxon>Fungi</taxon>
        <taxon>Dikarya</taxon>
        <taxon>Ascomycota</taxon>
        <taxon>Pezizomycotina</taxon>
        <taxon>Eurotiomycetes</taxon>
        <taxon>Eurotiomycetidae</taxon>
        <taxon>Eurotiales</taxon>
        <taxon>Aspergillaceae</taxon>
        <taxon>Aspergillus</taxon>
        <taxon>Aspergillus subgen. Circumdati</taxon>
    </lineage>
</organism>
<dbReference type="Pfam" id="PF12937">
    <property type="entry name" value="F-box-like"/>
    <property type="match status" value="1"/>
</dbReference>
<dbReference type="GO" id="GO:0005829">
    <property type="term" value="C:cytosol"/>
    <property type="evidence" value="ECO:0007669"/>
    <property type="project" value="TreeGrafter"/>
</dbReference>
<feature type="region of interest" description="Disordered" evidence="1">
    <location>
        <begin position="757"/>
        <end position="776"/>
    </location>
</feature>
<dbReference type="Gene3D" id="6.10.140.100">
    <property type="match status" value="1"/>
</dbReference>
<dbReference type="SUPFAM" id="SSF50978">
    <property type="entry name" value="WD40 repeat-like"/>
    <property type="match status" value="1"/>
</dbReference>
<dbReference type="PANTHER" id="PTHR10223">
    <property type="entry name" value="26S PROTEASOME NON-ATPASE REGULATORY SUBUNIT 4"/>
    <property type="match status" value="1"/>
</dbReference>
<accession>A0A146FU10</accession>
<feature type="region of interest" description="Disordered" evidence="1">
    <location>
        <begin position="54"/>
        <end position="108"/>
    </location>
</feature>
<dbReference type="VEuPathDB" id="FungiDB:ASPFODRAFT_185064"/>
<feature type="compositionally biased region" description="Acidic residues" evidence="1">
    <location>
        <begin position="1054"/>
        <end position="1064"/>
    </location>
</feature>
<dbReference type="GO" id="GO:0008540">
    <property type="term" value="C:proteasome regulatory particle, base subcomplex"/>
    <property type="evidence" value="ECO:0007669"/>
    <property type="project" value="TreeGrafter"/>
</dbReference>
<reference evidence="3 4" key="1">
    <citation type="journal article" date="2016" name="DNA Res.">
        <title>Genome sequence of Aspergillus luchuensis NBRC 4314.</title>
        <authorList>
            <person name="Yamada O."/>
            <person name="Machida M."/>
            <person name="Hosoyama A."/>
            <person name="Goto M."/>
            <person name="Takahashi T."/>
            <person name="Futagami T."/>
            <person name="Yamagata Y."/>
            <person name="Takeuchi M."/>
            <person name="Kobayashi T."/>
            <person name="Koike H."/>
            <person name="Abe K."/>
            <person name="Asai K."/>
            <person name="Arita M."/>
            <person name="Fujita N."/>
            <person name="Fukuda K."/>
            <person name="Higa K."/>
            <person name="Horikawa H."/>
            <person name="Ishikawa T."/>
            <person name="Jinno K."/>
            <person name="Kato Y."/>
            <person name="Kirimura K."/>
            <person name="Mizutani O."/>
            <person name="Nakasone K."/>
            <person name="Sano M."/>
            <person name="Shiraishi Y."/>
            <person name="Tsukahara M."/>
            <person name="Gomi K."/>
        </authorList>
    </citation>
    <scope>NUCLEOTIDE SEQUENCE [LARGE SCALE GENOMIC DNA]</scope>
    <source>
        <strain evidence="3 4">RIB 2604</strain>
    </source>
</reference>
<protein>
    <submittedName>
        <fullName evidence="3">F-box and WD domain protein</fullName>
    </submittedName>
</protein>
<evidence type="ECO:0000313" key="4">
    <source>
        <dbReference type="Proteomes" id="UP000075230"/>
    </source>
</evidence>
<dbReference type="InterPro" id="IPR036322">
    <property type="entry name" value="WD40_repeat_dom_sf"/>
</dbReference>
<sequence>MDGDEMPGNEAIRGTAHFVPGSVASNIPVTPRNSFMQSEPTAVFDRSLSVDPSLDVPFNSTQHGNDSHGEHPVSGLRHQKSGDSSVGHDSCDGGQQSPLKEADPAPFNDTVSQYEHTVAPLIQKEEGVKSRKKQPSIYSGLSLEAFPNEVLTHILSHLPPPSLSSMALVSRHFHGLVTTPHAWRIAFSRYFPGPYTVEDGAWLSAAKSSETVTSDKRYFSRLTALASWRSEYIMRTRLLRSLSRGKPAQFEPSKKTGTVRAASVRNGSAVATYTSQLLYPVSHLHGTFGSEVKKKEPLFIHGASEQGFASASDPSTVKVGTWGLSDHQFFRHFADLFPGDAEYGLGSGDHVGAPNRMDVSQPYGMIYGEACPQGRTYFISTTEQRGRFLGIADSSSQPSLGIPALNLIATGVTAVWIAKSSNILKMTGGLVAMLSGSSTGVLTSYALGPHPTYEKRYERGQVTARWVLCPGVPIISISVDDSYSPKRHSRRRIWATVLNALGEVFYLSDLPRQPDVPTTKLSPEEYEQLAWKTGRSVRWELVELSRRIARLDPFSRDSVDGSYSPRSSSDAMKLNEEQIAAETKEIERFLSFKPKHFRKVCEGWDMRRELKVDFAGDDGHGAGESFLVINRGVGDDEKASIRRYTRKMTRHDASLSMHGSHNVENVPVPSIFGGPVKSPILSSVSSSSTTAPSRASSGLSETVCSISNTEWRITDFDFGDRKSVQITTSALDLSTYALLTIDEDPLIGMSGSSALSSATSSPLPHMKQSPGNAEVPGQRGRYLAVGTAAGTVFVWDIRSPTSKNAEVINHVSPIRIIQTESPQVSCVALTSLYLVHGGNDGLVQAWDPLASSTRPIRTINSRFSTRARRRLVQAEASIHGVGNNYYATGAICLDPDPTVLRGMVALGTHLRYWSYSSSGADQYKSSKRRLRRGLRGINSTPEGQRFNTSGRGALKDYIEDEKVEMERQKIADEKERAHLSHRFGVDLLGPDVDEEQLLAYAQLLSQEAYSSEAHKRGEAIESSAVSTSPSDTIGPNDSSVAPDELSSASSPYEDFADGDLDPDIAEAIRLSLLDDNKPGTDLDTDTGPFDPPSPSLSGPAVAESSRQQEIDDLEFAIQLSLAEAESQSGQHHPTEEFPALSPWAQPSPAGKDKGKGRA</sequence>
<proteinExistence type="predicted"/>
<dbReference type="EMBL" id="BCWF01000025">
    <property type="protein sequence ID" value="GAT28659.1"/>
    <property type="molecule type" value="Genomic_DNA"/>
</dbReference>
<dbReference type="GO" id="GO:0043161">
    <property type="term" value="P:proteasome-mediated ubiquitin-dependent protein catabolic process"/>
    <property type="evidence" value="ECO:0007669"/>
    <property type="project" value="TreeGrafter"/>
</dbReference>
<dbReference type="InterPro" id="IPR036047">
    <property type="entry name" value="F-box-like_dom_sf"/>
</dbReference>
<dbReference type="PROSITE" id="PS50181">
    <property type="entry name" value="FBOX"/>
    <property type="match status" value="1"/>
</dbReference>
<dbReference type="InterPro" id="IPR027040">
    <property type="entry name" value="PSMD4"/>
</dbReference>
<feature type="compositionally biased region" description="Polar residues" evidence="1">
    <location>
        <begin position="1023"/>
        <end position="1039"/>
    </location>
</feature>
<feature type="domain" description="F-box" evidence="2">
    <location>
        <begin position="140"/>
        <end position="186"/>
    </location>
</feature>
<dbReference type="CDD" id="cd09917">
    <property type="entry name" value="F-box_SF"/>
    <property type="match status" value="1"/>
</dbReference>
<dbReference type="GO" id="GO:0005634">
    <property type="term" value="C:nucleus"/>
    <property type="evidence" value="ECO:0007669"/>
    <property type="project" value="TreeGrafter"/>
</dbReference>
<dbReference type="SMART" id="SM00726">
    <property type="entry name" value="UIM"/>
    <property type="match status" value="3"/>
</dbReference>
<dbReference type="Gene3D" id="2.130.10.10">
    <property type="entry name" value="YVTN repeat-like/Quinoprotein amine dehydrogenase"/>
    <property type="match status" value="1"/>
</dbReference>
<dbReference type="AlphaFoldDB" id="A0A146FU10"/>
<feature type="region of interest" description="Disordered" evidence="1">
    <location>
        <begin position="1"/>
        <end position="23"/>
    </location>
</feature>
<gene>
    <name evidence="3" type="ORF">RIB2604_02603020</name>
</gene>
<dbReference type="PANTHER" id="PTHR10223:SF2">
    <property type="entry name" value="F-BOX AND WD DOMAIN PROTEIN (AFU_ORTHOLOGUE AFUA_6G11400)"/>
    <property type="match status" value="1"/>
</dbReference>
<dbReference type="Proteomes" id="UP000075230">
    <property type="component" value="Unassembled WGS sequence"/>
</dbReference>
<dbReference type="Gene3D" id="1.20.1280.50">
    <property type="match status" value="1"/>
</dbReference>
<comment type="caution">
    <text evidence="3">The sequence shown here is derived from an EMBL/GenBank/DDBJ whole genome shotgun (WGS) entry which is preliminary data.</text>
</comment>
<evidence type="ECO:0000259" key="2">
    <source>
        <dbReference type="PROSITE" id="PS50181"/>
    </source>
</evidence>
<dbReference type="InterPro" id="IPR003903">
    <property type="entry name" value="UIM_dom"/>
</dbReference>